<evidence type="ECO:0000256" key="2">
    <source>
        <dbReference type="ARBA" id="ARBA00022741"/>
    </source>
</evidence>
<dbReference type="InterPro" id="IPR036187">
    <property type="entry name" value="DNA_mismatch_repair_MutS_sf"/>
</dbReference>
<dbReference type="EMBL" id="MN738864">
    <property type="protein sequence ID" value="QHT28781.1"/>
    <property type="molecule type" value="Genomic_DNA"/>
</dbReference>
<keyword evidence="2" id="KW-0547">Nucleotide-binding</keyword>
<dbReference type="GO" id="GO:0005524">
    <property type="term" value="F:ATP binding"/>
    <property type="evidence" value="ECO:0007669"/>
    <property type="project" value="UniProtKB-KW"/>
</dbReference>
<dbReference type="PANTHER" id="PTHR11361:SF34">
    <property type="entry name" value="DNA MISMATCH REPAIR PROTEIN MSH1, MITOCHONDRIAL"/>
    <property type="match status" value="1"/>
</dbReference>
<dbReference type="InterPro" id="IPR036678">
    <property type="entry name" value="MutS_con_dom_sf"/>
</dbReference>
<evidence type="ECO:0000259" key="7">
    <source>
        <dbReference type="PROSITE" id="PS00486"/>
    </source>
</evidence>
<protein>
    <recommendedName>
        <fullName evidence="7">DNA mismatch repair proteins mutS family domain-containing protein</fullName>
    </recommendedName>
</protein>
<dbReference type="SMART" id="SM00533">
    <property type="entry name" value="MUTSd"/>
    <property type="match status" value="1"/>
</dbReference>
<reference evidence="8" key="1">
    <citation type="journal article" date="2020" name="Nature">
        <title>Giant virus diversity and host interactions through global metagenomics.</title>
        <authorList>
            <person name="Schulz F."/>
            <person name="Roux S."/>
            <person name="Paez-Espino D."/>
            <person name="Jungbluth S."/>
            <person name="Walsh D.A."/>
            <person name="Denef V.J."/>
            <person name="McMahon K.D."/>
            <person name="Konstantinidis K.T."/>
            <person name="Eloe-Fadrosh E.A."/>
            <person name="Kyrpides N.C."/>
            <person name="Woyke T."/>
        </authorList>
    </citation>
    <scope>NUCLEOTIDE SEQUENCE</scope>
    <source>
        <strain evidence="8">GVMAG-M-3300001351-8</strain>
    </source>
</reference>
<keyword evidence="6" id="KW-0234">DNA repair</keyword>
<comment type="similarity">
    <text evidence="1">Belongs to the DNA mismatch repair MutS family.</text>
</comment>
<dbReference type="SUPFAM" id="SSF52540">
    <property type="entry name" value="P-loop containing nucleoside triphosphate hydrolases"/>
    <property type="match status" value="1"/>
</dbReference>
<keyword evidence="4" id="KW-0067">ATP-binding</keyword>
<dbReference type="InterPro" id="IPR003615">
    <property type="entry name" value="HNH_nuc"/>
</dbReference>
<evidence type="ECO:0000256" key="6">
    <source>
        <dbReference type="ARBA" id="ARBA00023204"/>
    </source>
</evidence>
<dbReference type="GO" id="GO:0140664">
    <property type="term" value="F:ATP-dependent DNA damage sensor activity"/>
    <property type="evidence" value="ECO:0007669"/>
    <property type="project" value="InterPro"/>
</dbReference>
<dbReference type="InterPro" id="IPR027417">
    <property type="entry name" value="P-loop_NTPase"/>
</dbReference>
<dbReference type="InterPro" id="IPR016151">
    <property type="entry name" value="DNA_mismatch_repair_MutS_N"/>
</dbReference>
<dbReference type="SUPFAM" id="SSF53150">
    <property type="entry name" value="DNA repair protein MutS, domain II"/>
    <property type="match status" value="1"/>
</dbReference>
<evidence type="ECO:0000256" key="1">
    <source>
        <dbReference type="ARBA" id="ARBA00006271"/>
    </source>
</evidence>
<name>A0A6C0EJD5_9ZZZZ</name>
<accession>A0A6C0EJD5</accession>
<proteinExistence type="inferred from homology"/>
<keyword evidence="3" id="KW-0227">DNA damage</keyword>
<sequence>MVLIDEYLGLQEKYEKKYGPKTIVLYECGQFFEIYGVENETEKLGKIYEIADITNLSVSKRNNKYNPVCKKNPLMAGFPNHAFEKWKNILLSHNYTVIKIEQDGHGTKDPVRKVTEIVSPGINMESNNYTNNLISIYLEEINTTLENILYAGISIIDITTGENHIYEIKSDKNDNNYVLDEIFRCIQSYNPSEIIINTENLKMKRETIIKYLEIEGRIVHYDNYLDSHYLLENKYKIPFLEKIFPKQTMIGIIDYLDLGTIYWGLSSYIYLLQFSYEHNESILNKLIKPRIWDTTDYLMLSYDSINQLNIIPNKNLQLNTKYDSLLNLLDMTSTSLGKRLLKHSLVNPTINIDELEKRYNLIDCLRQKVNVDYLYLDIENMLEKVFDIEKLHRRMTIGLLNPASFSNLDISYRFITKLFNLIKDVENPHLNKILPDSKHIDNFNLFIKDYNSKLNLDIINGCTLNNIKKSIFTKGSYDPIDALQNKIDNCYLFFNTLGDHLSSILDIKTGSIELKDSDRDGFHYNLTKKRGQALKTKLANTVIKITVNNKVIVVDPTTIEYKTSSSITKLFSPEIKNCSEQLNFYQLKMMKLCTEQFKLLLNEYDEKYGDSLKYIVKFIAYLDYIKSCAKVSILYGYSKPIIDDKYGKSYIDSKNLRHPIIEKIHTDVEYVPNDVDLGNNTSGVLLYGVNAVGKSSYMKSVGLSIVMAQAGMYVPAESFRYYPYKYIFTRISGNDNIFKGQSTFAVEMSELRSIIKRADSRSLILGDELCSGTETVSGLSIVAAGVITLEKLKSSFIFATHLHQLSSMEEITVLDKIKNFHMETIYNEAEKKIIYNRRLKEGSGNAIYGLEVARAMNLDPSFISLANSIRKKILNIDEKIIPKKTSAYNSQIIIDTCKICLKECEEIHHIKPQCIADDNNIIEGHSKNIKHNLIQLCHDCHQKVENGDLEISGYVQTSSGIEVRTKNLTKNEVVDKKKSKKKYNSEQIDIIRDYAIKSNNNLSKSKKLLELEKNLKVSVSIIKKIWSDEY</sequence>
<dbReference type="Pfam" id="PF01624">
    <property type="entry name" value="MutS_I"/>
    <property type="match status" value="1"/>
</dbReference>
<dbReference type="PROSITE" id="PS00486">
    <property type="entry name" value="DNA_MISMATCH_REPAIR_2"/>
    <property type="match status" value="1"/>
</dbReference>
<dbReference type="InterPro" id="IPR007696">
    <property type="entry name" value="DNA_mismatch_repair_MutS_core"/>
</dbReference>
<dbReference type="SMART" id="SM00534">
    <property type="entry name" value="MUTSac"/>
    <property type="match status" value="1"/>
</dbReference>
<feature type="domain" description="DNA mismatch repair proteins mutS family" evidence="7">
    <location>
        <begin position="762"/>
        <end position="778"/>
    </location>
</feature>
<dbReference type="InterPro" id="IPR007695">
    <property type="entry name" value="DNA_mismatch_repair_MutS-lik_N"/>
</dbReference>
<dbReference type="SUPFAM" id="SSF55271">
    <property type="entry name" value="DNA repair protein MutS, domain I"/>
    <property type="match status" value="1"/>
</dbReference>
<organism evidence="8">
    <name type="scientific">viral metagenome</name>
    <dbReference type="NCBI Taxonomy" id="1070528"/>
    <lineage>
        <taxon>unclassified sequences</taxon>
        <taxon>metagenomes</taxon>
        <taxon>organismal metagenomes</taxon>
    </lineage>
</organism>
<evidence type="ECO:0000256" key="3">
    <source>
        <dbReference type="ARBA" id="ARBA00022763"/>
    </source>
</evidence>
<evidence type="ECO:0000256" key="5">
    <source>
        <dbReference type="ARBA" id="ARBA00023125"/>
    </source>
</evidence>
<dbReference type="AlphaFoldDB" id="A0A6C0EJD5"/>
<dbReference type="CDD" id="cd00085">
    <property type="entry name" value="HNHc"/>
    <property type="match status" value="1"/>
</dbReference>
<dbReference type="InterPro" id="IPR045076">
    <property type="entry name" value="MutS"/>
</dbReference>
<dbReference type="GO" id="GO:0030983">
    <property type="term" value="F:mismatched DNA binding"/>
    <property type="evidence" value="ECO:0007669"/>
    <property type="project" value="InterPro"/>
</dbReference>
<dbReference type="InterPro" id="IPR000432">
    <property type="entry name" value="DNA_mismatch_repair_MutS_C"/>
</dbReference>
<evidence type="ECO:0000313" key="8">
    <source>
        <dbReference type="EMBL" id="QHT28781.1"/>
    </source>
</evidence>
<dbReference type="Gene3D" id="3.40.1170.10">
    <property type="entry name" value="DNA repair protein MutS, domain I"/>
    <property type="match status" value="1"/>
</dbReference>
<dbReference type="Pfam" id="PF00488">
    <property type="entry name" value="MutS_V"/>
    <property type="match status" value="1"/>
</dbReference>
<evidence type="ECO:0000256" key="4">
    <source>
        <dbReference type="ARBA" id="ARBA00022840"/>
    </source>
</evidence>
<dbReference type="SUPFAM" id="SSF48334">
    <property type="entry name" value="DNA repair protein MutS, domain III"/>
    <property type="match status" value="1"/>
</dbReference>
<keyword evidence="5" id="KW-0238">DNA-binding</keyword>
<dbReference type="PANTHER" id="PTHR11361">
    <property type="entry name" value="DNA MISMATCH REPAIR PROTEIN MUTS FAMILY MEMBER"/>
    <property type="match status" value="1"/>
</dbReference>
<dbReference type="Pfam" id="PF05192">
    <property type="entry name" value="MutS_III"/>
    <property type="match status" value="1"/>
</dbReference>
<dbReference type="GO" id="GO:0006298">
    <property type="term" value="P:mismatch repair"/>
    <property type="evidence" value="ECO:0007669"/>
    <property type="project" value="InterPro"/>
</dbReference>
<dbReference type="Gene3D" id="1.10.1420.10">
    <property type="match status" value="2"/>
</dbReference>
<dbReference type="Gene3D" id="3.40.50.300">
    <property type="entry name" value="P-loop containing nucleotide triphosphate hydrolases"/>
    <property type="match status" value="1"/>
</dbReference>